<sequence>MSKTKQETVLKFSTIDEAEKKLYEMIKSGTNFREIAKTGFDISGNIKRYNPSQISKIKAKFEPKLPENNRDPDKAKVFSLFKKNKKPTDVIIETGLNYEYVKKSYEEYLEFEEKMLVPKYWINNLVNYADGISEQVGKNKLGHIHYALSVAHNSHVELQKHIYYCCVCEEQIPIKDKTLQAACDYLSQKWGHAECIKNQ</sequence>
<dbReference type="HOGENOM" id="CLU_1369472_0_0_2"/>
<protein>
    <submittedName>
        <fullName evidence="1">Uncharacterized protein</fullName>
    </submittedName>
</protein>
<dbReference type="RefSeq" id="WP_048116302.1">
    <property type="nucleotide sequence ID" value="NZ_CP011070.1"/>
</dbReference>
<proteinExistence type="predicted"/>
<reference evidence="1 2" key="2">
    <citation type="journal article" date="2016" name="ISME J.">
        <title>Physiological and genomic characterization of two novel marine thaumarchaeal strains indicates niche differentiation.</title>
        <authorList>
            <person name="Bayer B."/>
            <person name="Vojvoda J."/>
            <person name="Offre P."/>
            <person name="Alves R.J."/>
            <person name="Elisabeth N.H."/>
            <person name="Garcia J.A."/>
            <person name="Volland J.M."/>
            <person name="Srivastava A."/>
            <person name="Schleper C."/>
            <person name="Herndl G.J."/>
        </authorList>
    </citation>
    <scope>NUCLEOTIDE SEQUENCE [LARGE SCALE GENOMIC DNA]</scope>
    <source>
        <strain evidence="1 2">NF5</strain>
    </source>
</reference>
<dbReference type="AlphaFoldDB" id="A0A0D5C3W3"/>
<dbReference type="KEGG" id="nin:NADRNF5_1349"/>
<accession>A0A0D5C3W3</accession>
<dbReference type="EMBL" id="CP011070">
    <property type="protein sequence ID" value="AJW71035.1"/>
    <property type="molecule type" value="Genomic_DNA"/>
</dbReference>
<evidence type="ECO:0000313" key="2">
    <source>
        <dbReference type="Proteomes" id="UP000032408"/>
    </source>
</evidence>
<dbReference type="Proteomes" id="UP000032408">
    <property type="component" value="Chromosome"/>
</dbReference>
<evidence type="ECO:0000313" key="1">
    <source>
        <dbReference type="EMBL" id="AJW71035.1"/>
    </source>
</evidence>
<organism evidence="1 2">
    <name type="scientific">Nitrosopumilus adriaticus</name>
    <dbReference type="NCBI Taxonomy" id="1580092"/>
    <lineage>
        <taxon>Archaea</taxon>
        <taxon>Nitrososphaerota</taxon>
        <taxon>Nitrososphaeria</taxon>
        <taxon>Nitrosopumilales</taxon>
        <taxon>Nitrosopumilaceae</taxon>
        <taxon>Nitrosopumilus</taxon>
    </lineage>
</organism>
<gene>
    <name evidence="1" type="ORF">NADRNF5_1349</name>
</gene>
<reference evidence="2" key="1">
    <citation type="submission" date="2015-03" db="EMBL/GenBank/DDBJ databases">
        <title>Characterization of two novel Thaumarchaeota isolated from the Northern Adriatic Sea.</title>
        <authorList>
            <person name="Bayer B."/>
            <person name="Vojvoda J."/>
            <person name="Offre P."/>
            <person name="Srivastava A."/>
            <person name="Elisabeth N."/>
            <person name="Garcia J.A.L."/>
            <person name="Schleper C."/>
            <person name="Herndl G.J."/>
        </authorList>
    </citation>
    <scope>NUCLEOTIDE SEQUENCE [LARGE SCALE GENOMIC DNA]</scope>
    <source>
        <strain evidence="2">NF5</strain>
    </source>
</reference>
<dbReference type="GeneID" id="24820538"/>
<name>A0A0D5C3W3_9ARCH</name>
<keyword evidence="2" id="KW-1185">Reference proteome</keyword>